<dbReference type="OrthoDB" id="3192968at2"/>
<evidence type="ECO:0000313" key="6">
    <source>
        <dbReference type="EMBL" id="OPC79079.1"/>
    </source>
</evidence>
<feature type="domain" description="HTH tetR-type" evidence="5">
    <location>
        <begin position="27"/>
        <end position="86"/>
    </location>
</feature>
<dbReference type="PANTHER" id="PTHR30055:SF234">
    <property type="entry name" value="HTH-TYPE TRANSCRIPTIONAL REGULATOR BETI"/>
    <property type="match status" value="1"/>
</dbReference>
<gene>
    <name evidence="6" type="ORF">B4N89_33825</name>
</gene>
<dbReference type="SUPFAM" id="SSF48498">
    <property type="entry name" value="Tetracyclin repressor-like, C-terminal domain"/>
    <property type="match status" value="1"/>
</dbReference>
<dbReference type="EMBL" id="MWQN01000002">
    <property type="protein sequence ID" value="OPC79079.1"/>
    <property type="molecule type" value="Genomic_DNA"/>
</dbReference>
<protein>
    <submittedName>
        <fullName evidence="6">TetR family transcriptional regulator</fullName>
    </submittedName>
</protein>
<evidence type="ECO:0000256" key="4">
    <source>
        <dbReference type="PROSITE-ProRule" id="PRU00335"/>
    </source>
</evidence>
<dbReference type="RefSeq" id="WP_078980283.1">
    <property type="nucleotide sequence ID" value="NZ_MWQN01000002.1"/>
</dbReference>
<dbReference type="PRINTS" id="PR00455">
    <property type="entry name" value="HTHTETR"/>
</dbReference>
<dbReference type="PROSITE" id="PS50977">
    <property type="entry name" value="HTH_TETR_2"/>
    <property type="match status" value="1"/>
</dbReference>
<dbReference type="PANTHER" id="PTHR30055">
    <property type="entry name" value="HTH-TYPE TRANSCRIPTIONAL REGULATOR RUTR"/>
    <property type="match status" value="1"/>
</dbReference>
<evidence type="ECO:0000256" key="2">
    <source>
        <dbReference type="ARBA" id="ARBA00023125"/>
    </source>
</evidence>
<dbReference type="InterPro" id="IPR009057">
    <property type="entry name" value="Homeodomain-like_sf"/>
</dbReference>
<keyword evidence="1" id="KW-0805">Transcription regulation</keyword>
<proteinExistence type="predicted"/>
<comment type="caution">
    <text evidence="6">The sequence shown here is derived from an EMBL/GenBank/DDBJ whole genome shotgun (WGS) entry which is preliminary data.</text>
</comment>
<keyword evidence="2 4" id="KW-0238">DNA-binding</keyword>
<dbReference type="GO" id="GO:0003700">
    <property type="term" value="F:DNA-binding transcription factor activity"/>
    <property type="evidence" value="ECO:0007669"/>
    <property type="project" value="TreeGrafter"/>
</dbReference>
<dbReference type="InterPro" id="IPR001647">
    <property type="entry name" value="HTH_TetR"/>
</dbReference>
<organism evidence="6 7">
    <name type="scientific">Embleya scabrispora</name>
    <dbReference type="NCBI Taxonomy" id="159449"/>
    <lineage>
        <taxon>Bacteria</taxon>
        <taxon>Bacillati</taxon>
        <taxon>Actinomycetota</taxon>
        <taxon>Actinomycetes</taxon>
        <taxon>Kitasatosporales</taxon>
        <taxon>Streptomycetaceae</taxon>
        <taxon>Embleya</taxon>
    </lineage>
</organism>
<evidence type="ECO:0000256" key="1">
    <source>
        <dbReference type="ARBA" id="ARBA00023015"/>
    </source>
</evidence>
<dbReference type="STRING" id="159449.B4N89_33825"/>
<feature type="DNA-binding region" description="H-T-H motif" evidence="4">
    <location>
        <begin position="49"/>
        <end position="68"/>
    </location>
</feature>
<dbReference type="AlphaFoldDB" id="A0A1T3NQH7"/>
<keyword evidence="7" id="KW-1185">Reference proteome</keyword>
<dbReference type="InterPro" id="IPR036271">
    <property type="entry name" value="Tet_transcr_reg_TetR-rel_C_sf"/>
</dbReference>
<dbReference type="InterPro" id="IPR049445">
    <property type="entry name" value="TetR_SbtR-like_C"/>
</dbReference>
<keyword evidence="3" id="KW-0804">Transcription</keyword>
<dbReference type="GO" id="GO:0000976">
    <property type="term" value="F:transcription cis-regulatory region binding"/>
    <property type="evidence" value="ECO:0007669"/>
    <property type="project" value="TreeGrafter"/>
</dbReference>
<evidence type="ECO:0000259" key="5">
    <source>
        <dbReference type="PROSITE" id="PS50977"/>
    </source>
</evidence>
<dbReference type="Gene3D" id="1.10.357.10">
    <property type="entry name" value="Tetracycline Repressor, domain 2"/>
    <property type="match status" value="1"/>
</dbReference>
<name>A0A1T3NQH7_9ACTN</name>
<accession>A0A1T3NQH7</accession>
<dbReference type="Proteomes" id="UP000190037">
    <property type="component" value="Unassembled WGS sequence"/>
</dbReference>
<reference evidence="6 7" key="1">
    <citation type="submission" date="2017-03" db="EMBL/GenBank/DDBJ databases">
        <title>Draft genome sequence of Streptomyces scabrisporus NF3, endophyte isolated from Amphipterygium adstringens.</title>
        <authorList>
            <person name="Vazquez M."/>
            <person name="Ceapa C.D."/>
            <person name="Rodriguez Luna D."/>
            <person name="Sanchez Esquivel S."/>
        </authorList>
    </citation>
    <scope>NUCLEOTIDE SEQUENCE [LARGE SCALE GENOMIC DNA]</scope>
    <source>
        <strain evidence="6 7">NF3</strain>
    </source>
</reference>
<sequence length="234" mass="25592">MGSTLTDRVTVVDVVEDRGPKLRADARRNRERIIAAAREMYVEHGAEVPFDEVARRAGVGNATLYRHFADRGELAHRVILSVLERITEHGERAAAEEPQAFTALRRFAHAATEERIGALCTLMSDTVDKAHPELIAARNRMEDLVESLMARSRAEGLLRGDIGSGDLLVAITQLTRPLPGMGGCGANDAFAHRHLDVLLDGLRVADPTPLSGAVVTIRDLEHLKKEGEARPTRS</sequence>
<evidence type="ECO:0000313" key="7">
    <source>
        <dbReference type="Proteomes" id="UP000190037"/>
    </source>
</evidence>
<dbReference type="Pfam" id="PF21597">
    <property type="entry name" value="TetR_C_43"/>
    <property type="match status" value="1"/>
</dbReference>
<evidence type="ECO:0000256" key="3">
    <source>
        <dbReference type="ARBA" id="ARBA00023163"/>
    </source>
</evidence>
<dbReference type="SUPFAM" id="SSF46689">
    <property type="entry name" value="Homeodomain-like"/>
    <property type="match status" value="1"/>
</dbReference>
<dbReference type="Pfam" id="PF00440">
    <property type="entry name" value="TetR_N"/>
    <property type="match status" value="1"/>
</dbReference>
<dbReference type="InterPro" id="IPR050109">
    <property type="entry name" value="HTH-type_TetR-like_transc_reg"/>
</dbReference>